<evidence type="ECO:0000313" key="5">
    <source>
        <dbReference type="EMBL" id="RFU75466.1"/>
    </source>
</evidence>
<dbReference type="STRING" id="490622.A0A395NHA0"/>
<keyword evidence="6" id="KW-1185">Reference proteome</keyword>
<feature type="domain" description="Rhodanese" evidence="4">
    <location>
        <begin position="89"/>
        <end position="183"/>
    </location>
</feature>
<dbReference type="GO" id="GO:0004792">
    <property type="term" value="F:thiosulfate-cyanide sulfurtransferase activity"/>
    <property type="evidence" value="ECO:0007669"/>
    <property type="project" value="TreeGrafter"/>
</dbReference>
<reference evidence="5 6" key="1">
    <citation type="journal article" date="2018" name="PLoS Pathog.">
        <title>Evolution of structural diversity of trichothecenes, a family of toxins produced by plant pathogenic and entomopathogenic fungi.</title>
        <authorList>
            <person name="Proctor R.H."/>
            <person name="McCormick S.P."/>
            <person name="Kim H.S."/>
            <person name="Cardoza R.E."/>
            <person name="Stanley A.M."/>
            <person name="Lindo L."/>
            <person name="Kelly A."/>
            <person name="Brown D.W."/>
            <person name="Lee T."/>
            <person name="Vaughan M.M."/>
            <person name="Alexander N.J."/>
            <person name="Busman M."/>
            <person name="Gutierrez S."/>
        </authorList>
    </citation>
    <scope>NUCLEOTIDE SEQUENCE [LARGE SCALE GENOMIC DNA]</scope>
    <source>
        <strain evidence="5 6">IBT 40837</strain>
    </source>
</reference>
<dbReference type="SMART" id="SM00450">
    <property type="entry name" value="RHOD"/>
    <property type="match status" value="2"/>
</dbReference>
<dbReference type="Gene3D" id="3.40.250.10">
    <property type="entry name" value="Rhodanese-like domain"/>
    <property type="match status" value="2"/>
</dbReference>
<dbReference type="Proteomes" id="UP000266272">
    <property type="component" value="Unassembled WGS sequence"/>
</dbReference>
<comment type="caution">
    <text evidence="5">The sequence shown here is derived from an EMBL/GenBank/DDBJ whole genome shotgun (WGS) entry which is preliminary data.</text>
</comment>
<keyword evidence="2" id="KW-0677">Repeat</keyword>
<organism evidence="5 6">
    <name type="scientific">Trichoderma arundinaceum</name>
    <dbReference type="NCBI Taxonomy" id="490622"/>
    <lineage>
        <taxon>Eukaryota</taxon>
        <taxon>Fungi</taxon>
        <taxon>Dikarya</taxon>
        <taxon>Ascomycota</taxon>
        <taxon>Pezizomycotina</taxon>
        <taxon>Sordariomycetes</taxon>
        <taxon>Hypocreomycetidae</taxon>
        <taxon>Hypocreales</taxon>
        <taxon>Hypocreaceae</taxon>
        <taxon>Trichoderma</taxon>
    </lineage>
</organism>
<evidence type="ECO:0000259" key="4">
    <source>
        <dbReference type="PROSITE" id="PS50206"/>
    </source>
</evidence>
<evidence type="ECO:0000256" key="1">
    <source>
        <dbReference type="ARBA" id="ARBA00022679"/>
    </source>
</evidence>
<dbReference type="InterPro" id="IPR036873">
    <property type="entry name" value="Rhodanese-like_dom_sf"/>
</dbReference>
<dbReference type="CDD" id="cd01448">
    <property type="entry name" value="TST_Repeat_1"/>
    <property type="match status" value="1"/>
</dbReference>
<dbReference type="EMBL" id="PXOA01000435">
    <property type="protein sequence ID" value="RFU75466.1"/>
    <property type="molecule type" value="Genomic_DNA"/>
</dbReference>
<dbReference type="OrthoDB" id="270167at2759"/>
<evidence type="ECO:0000256" key="3">
    <source>
        <dbReference type="SAM" id="MobiDB-lite"/>
    </source>
</evidence>
<evidence type="ECO:0000256" key="2">
    <source>
        <dbReference type="ARBA" id="ARBA00022737"/>
    </source>
</evidence>
<gene>
    <name evidence="5" type="ORF">TARUN_6799</name>
</gene>
<proteinExistence type="predicted"/>
<dbReference type="InterPro" id="IPR001763">
    <property type="entry name" value="Rhodanese-like_dom"/>
</dbReference>
<feature type="domain" description="Rhodanese" evidence="4">
    <location>
        <begin position="221"/>
        <end position="293"/>
    </location>
</feature>
<protein>
    <submittedName>
        <fullName evidence="5">Rhodanese-like domain-containing</fullName>
    </submittedName>
</protein>
<accession>A0A395NHA0</accession>
<dbReference type="InterPro" id="IPR045078">
    <property type="entry name" value="TST/MPST-like"/>
</dbReference>
<dbReference type="GO" id="GO:0005739">
    <property type="term" value="C:mitochondrion"/>
    <property type="evidence" value="ECO:0007669"/>
    <property type="project" value="TreeGrafter"/>
</dbReference>
<keyword evidence="1" id="KW-0808">Transferase</keyword>
<dbReference type="FunFam" id="3.40.250.10:FF:000033">
    <property type="entry name" value="Thiosulfate sulfurtransferase TUM1"/>
    <property type="match status" value="1"/>
</dbReference>
<sequence>MAVLPGFPFLSGSLPRYGSCAFLLSLSYHSSLPTTRRSMSSYLVSPSDLHNAIKTNPASDISLEPRVIPLCASWFPANDYKARTGSQVFRQKRIPKARFFDLDKVIDTHSPFPHMIPSAVDFAASMSGLGIRKEDILVVYDSKELGIFSAPRVGWMLKAFGHPKVHILNNFRLWVKQGLPTEQGEIRGFKHCAYPVPKLDEGKIASYEEVREAIMDHNKEGREGIQVLDSRSSDEFSGKYPGPRPDSPSGHMPGSINIPYDLMLDPETKAFLPSNQLMELFRTKGVDPLKPIISSGTSITAYVIETALNETQYGSSDSSIIDRSREDTEEQAMFNAENFCGVAGAADSGLILNYDSPDPDEAVTFDVALEPSPQPNKSGSSFPSWIPCTEIGRTTHHISRVLQ</sequence>
<dbReference type="PANTHER" id="PTHR11364:SF27">
    <property type="entry name" value="SULFURTRANSFERASE"/>
    <property type="match status" value="1"/>
</dbReference>
<dbReference type="AlphaFoldDB" id="A0A395NHA0"/>
<name>A0A395NHA0_TRIAR</name>
<evidence type="ECO:0000313" key="6">
    <source>
        <dbReference type="Proteomes" id="UP000266272"/>
    </source>
</evidence>
<dbReference type="PROSITE" id="PS50206">
    <property type="entry name" value="RHODANESE_3"/>
    <property type="match status" value="2"/>
</dbReference>
<feature type="region of interest" description="Disordered" evidence="3">
    <location>
        <begin position="221"/>
        <end position="254"/>
    </location>
</feature>
<dbReference type="PANTHER" id="PTHR11364">
    <property type="entry name" value="THIOSULFATE SULFERTANSFERASE"/>
    <property type="match status" value="1"/>
</dbReference>
<dbReference type="SUPFAM" id="SSF52821">
    <property type="entry name" value="Rhodanese/Cell cycle control phosphatase"/>
    <property type="match status" value="2"/>
</dbReference>